<evidence type="ECO:0000256" key="3">
    <source>
        <dbReference type="ARBA" id="ARBA00012835"/>
    </source>
</evidence>
<dbReference type="GO" id="GO:0005829">
    <property type="term" value="C:cytosol"/>
    <property type="evidence" value="ECO:0007669"/>
    <property type="project" value="TreeGrafter"/>
</dbReference>
<evidence type="ECO:0000256" key="6">
    <source>
        <dbReference type="ARBA" id="ARBA00022741"/>
    </source>
</evidence>
<evidence type="ECO:0000256" key="5">
    <source>
        <dbReference type="ARBA" id="ARBA00022598"/>
    </source>
</evidence>
<reference evidence="16 17" key="1">
    <citation type="submission" date="2019-01" db="EMBL/GenBank/DDBJ databases">
        <title>Nuclear Genome Assembly of the Microalgal Biofuel strain Nannochloropsis salina CCMP1776.</title>
        <authorList>
            <person name="Hovde B."/>
        </authorList>
    </citation>
    <scope>NUCLEOTIDE SEQUENCE [LARGE SCALE GENOMIC DNA]</scope>
    <source>
        <strain evidence="16 17">CCMP1776</strain>
    </source>
</reference>
<evidence type="ECO:0000256" key="9">
    <source>
        <dbReference type="ARBA" id="ARBA00022917"/>
    </source>
</evidence>
<comment type="catalytic activity">
    <reaction evidence="12">
        <text>tRNA(Glu) + L-glutamate + ATP = L-glutamyl-tRNA(Glu) + AMP + diphosphate</text>
        <dbReference type="Rhea" id="RHEA:23540"/>
        <dbReference type="Rhea" id="RHEA-COMP:9663"/>
        <dbReference type="Rhea" id="RHEA-COMP:9680"/>
        <dbReference type="ChEBI" id="CHEBI:29985"/>
        <dbReference type="ChEBI" id="CHEBI:30616"/>
        <dbReference type="ChEBI" id="CHEBI:33019"/>
        <dbReference type="ChEBI" id="CHEBI:78442"/>
        <dbReference type="ChEBI" id="CHEBI:78520"/>
        <dbReference type="ChEBI" id="CHEBI:456215"/>
        <dbReference type="EC" id="6.1.1.17"/>
    </reaction>
</comment>
<keyword evidence="7 13" id="KW-0067">ATP-binding</keyword>
<name>A0A4D9DI41_9STRA</name>
<dbReference type="InterPro" id="IPR009068">
    <property type="entry name" value="uS15_NS1_RNA-bd_sf"/>
</dbReference>
<dbReference type="OrthoDB" id="10250478at2759"/>
<dbReference type="Pfam" id="PF00458">
    <property type="entry name" value="WHEP-TRS"/>
    <property type="match status" value="1"/>
</dbReference>
<dbReference type="Pfam" id="PF03950">
    <property type="entry name" value="tRNA-synt_1c_C"/>
    <property type="match status" value="1"/>
</dbReference>
<dbReference type="GO" id="GO:0017102">
    <property type="term" value="C:methionyl glutamyl tRNA synthetase complex"/>
    <property type="evidence" value="ECO:0007669"/>
    <property type="project" value="TreeGrafter"/>
</dbReference>
<dbReference type="InterPro" id="IPR020058">
    <property type="entry name" value="Glu/Gln-tRNA-synth_Ib_cat-dom"/>
</dbReference>
<feature type="compositionally biased region" description="Basic and acidic residues" evidence="14">
    <location>
        <begin position="62"/>
        <end position="100"/>
    </location>
</feature>
<evidence type="ECO:0000313" key="16">
    <source>
        <dbReference type="EMBL" id="TFJ88519.1"/>
    </source>
</evidence>
<keyword evidence="8" id="KW-0694">RNA-binding</keyword>
<evidence type="ECO:0000256" key="8">
    <source>
        <dbReference type="ARBA" id="ARBA00022884"/>
    </source>
</evidence>
<dbReference type="SUPFAM" id="SSF47616">
    <property type="entry name" value="GST C-terminal domain-like"/>
    <property type="match status" value="1"/>
</dbReference>
<sequence>MSPVEELHSAILAKGNEIKEMKAKQASKEALKPFIDELLALKDAYKEANGGVPYETPVAPNKKVDKEAKVQPERTGPSKKDLQKAAKKEKRAAAKAEVKKGGTHGNGGTVNAGVRRDILIPNPTKARPNMQEDTVFFSPGRPPLVTHATTLLTKSTVTFVPHAVASAPEGMLEPQLFLVDGTSLFGDLAIARFLARRSASPEHQALTGGSDVLITSEIDQWLDFVQQYHMALAEEEALGMCANLNAVLELRTFLVGFQLSLADAAVYTFLQTNRFMGHMAGLPHLSRWFDLITDSAPEIATASSRLAAVRGKGGAARGGGEEAGGLGGGDTGSCPPLEGAVEGQVVTRFPPEPSGFLHIGHAKAVLLNDFYARHYKGKLIIRFDDTNPSKEKDEYEESIVADLASLGVVGDRVTHTSDYFEDFEKMARKLVEDGHAYMDNTPQEKMQEERLNRQESVNRNNSVADNLARFEAMLKGEKEYCMRVKIDMTSVNGTMRDPVLYRANPQPHHRTGTKFKAYPTYDFACPVVDSLEGVTHALRTTEYNDRDEQYYFLQDLLGLRRVKIQSFSRMNFVQTELSKRKLTWFVEQGLVEGWNDPRFPTIQGVLRRGVSVEALRAFILSQGASRRTVLMEWDSFWSINKKGYEHSSPRYMAVFADSCVPLQVENGPESGQDAGAAISIPLHPKRPELGSRVLRLANVVLLEGQDAEGLTEGEEVTLLRWGNVKILSVEKDPATGRVLRVRGQYNAAGDPRATKLKLSWLADVKDKVPVVLTEFDYLISKKKLEEGEDFKDFINPLTKAESLGWADPALRNLKRGEVVQLERRGFYICDRPYMGQEKGVVLFMVPDGRSKAMSTLSGALKHV</sequence>
<evidence type="ECO:0000313" key="17">
    <source>
        <dbReference type="Proteomes" id="UP000355283"/>
    </source>
</evidence>
<evidence type="ECO:0000256" key="11">
    <source>
        <dbReference type="ARBA" id="ARBA00030865"/>
    </source>
</evidence>
<evidence type="ECO:0000256" key="10">
    <source>
        <dbReference type="ARBA" id="ARBA00023146"/>
    </source>
</evidence>
<dbReference type="HAMAP" id="MF_02076">
    <property type="entry name" value="Glu_tRNA_synth_type2"/>
    <property type="match status" value="1"/>
</dbReference>
<keyword evidence="6 13" id="KW-0547">Nucleotide-binding</keyword>
<keyword evidence="10 13" id="KW-0030">Aminoacyl-tRNA synthetase</keyword>
<feature type="region of interest" description="Disordered" evidence="14">
    <location>
        <begin position="49"/>
        <end position="112"/>
    </location>
</feature>
<dbReference type="Gene3D" id="3.40.50.620">
    <property type="entry name" value="HUPs"/>
    <property type="match status" value="1"/>
</dbReference>
<evidence type="ECO:0000256" key="13">
    <source>
        <dbReference type="RuleBase" id="RU363037"/>
    </source>
</evidence>
<dbReference type="SUPFAM" id="SSF50715">
    <property type="entry name" value="Ribosomal protein L25-like"/>
    <property type="match status" value="1"/>
</dbReference>
<organism evidence="16 17">
    <name type="scientific">Nannochloropsis salina CCMP1776</name>
    <dbReference type="NCBI Taxonomy" id="1027361"/>
    <lineage>
        <taxon>Eukaryota</taxon>
        <taxon>Sar</taxon>
        <taxon>Stramenopiles</taxon>
        <taxon>Ochrophyta</taxon>
        <taxon>Eustigmatophyceae</taxon>
        <taxon>Eustigmatales</taxon>
        <taxon>Monodopsidaceae</taxon>
        <taxon>Microchloropsis</taxon>
        <taxon>Microchloropsis salina</taxon>
    </lineage>
</organism>
<evidence type="ECO:0000256" key="2">
    <source>
        <dbReference type="ARBA" id="ARBA00008927"/>
    </source>
</evidence>
<dbReference type="PANTHER" id="PTHR43097:SF5">
    <property type="entry name" value="GLUTAMATE--TRNA LIGASE"/>
    <property type="match status" value="1"/>
</dbReference>
<comment type="similarity">
    <text evidence="2">Belongs to the class-I aminoacyl-tRNA synthetase family. Glutamate--tRNA ligase type 2 subfamily.</text>
</comment>
<keyword evidence="9 13" id="KW-0648">Protein biosynthesis</keyword>
<keyword evidence="5 13" id="KW-0436">Ligase</keyword>
<dbReference type="PROSITE" id="PS00178">
    <property type="entry name" value="AA_TRNA_LIGASE_I"/>
    <property type="match status" value="1"/>
</dbReference>
<dbReference type="GO" id="GO:0006424">
    <property type="term" value="P:glutamyl-tRNA aminoacylation"/>
    <property type="evidence" value="ECO:0007669"/>
    <property type="project" value="InterPro"/>
</dbReference>
<dbReference type="NCBIfam" id="TIGR00463">
    <property type="entry name" value="gltX_arch"/>
    <property type="match status" value="1"/>
</dbReference>
<dbReference type="Gene3D" id="1.20.1050.130">
    <property type="match status" value="1"/>
</dbReference>
<dbReference type="GO" id="GO:0017101">
    <property type="term" value="C:aminoacyl-tRNA synthetase multienzyme complex"/>
    <property type="evidence" value="ECO:0007669"/>
    <property type="project" value="UniProtKB-ARBA"/>
</dbReference>
<dbReference type="PANTHER" id="PTHR43097">
    <property type="entry name" value="GLUTAMINE-TRNA LIGASE"/>
    <property type="match status" value="1"/>
</dbReference>
<dbReference type="PROSITE" id="PS51185">
    <property type="entry name" value="WHEP_TRS_2"/>
    <property type="match status" value="1"/>
</dbReference>
<evidence type="ECO:0000256" key="14">
    <source>
        <dbReference type="SAM" id="MobiDB-lite"/>
    </source>
</evidence>
<dbReference type="InterPro" id="IPR000924">
    <property type="entry name" value="Glu/Gln-tRNA-synth"/>
</dbReference>
<dbReference type="InterPro" id="IPR004046">
    <property type="entry name" value="GST_C"/>
</dbReference>
<dbReference type="Pfam" id="PF00749">
    <property type="entry name" value="tRNA-synt_1c"/>
    <property type="match status" value="1"/>
</dbReference>
<dbReference type="FunFam" id="2.40.240.10:FF:000004">
    <property type="entry name" value="Glutamyl-tRNA synthetase, cytoplasmic"/>
    <property type="match status" value="1"/>
</dbReference>
<dbReference type="InterPro" id="IPR050132">
    <property type="entry name" value="Gln/Glu-tRNA_Ligase"/>
</dbReference>
<protein>
    <recommendedName>
        <fullName evidence="3">glutamate--tRNA ligase</fullName>
        <ecNumber evidence="3">6.1.1.17</ecNumber>
    </recommendedName>
    <alternativeName>
        <fullName evidence="11">Glutamyl-tRNA synthetase</fullName>
    </alternativeName>
</protein>
<comment type="caution">
    <text evidence="16">The sequence shown here is derived from an EMBL/GenBank/DDBJ whole genome shotgun (WGS) entry which is preliminary data.</text>
</comment>
<accession>A0A4D9DI41</accession>
<dbReference type="CDD" id="cd10289">
    <property type="entry name" value="GST_C_AaRS_like"/>
    <property type="match status" value="1"/>
</dbReference>
<dbReference type="AlphaFoldDB" id="A0A4D9DI41"/>
<dbReference type="FunFam" id="3.40.50.620:FF:000037">
    <property type="entry name" value="Glutamine--tRNA ligase cytoplasmic"/>
    <property type="match status" value="1"/>
</dbReference>
<dbReference type="Proteomes" id="UP000355283">
    <property type="component" value="Unassembled WGS sequence"/>
</dbReference>
<dbReference type="InterPro" id="IPR004526">
    <property type="entry name" value="Glu-tRNA-synth_arc/euk"/>
</dbReference>
<dbReference type="SMART" id="SM00991">
    <property type="entry name" value="WHEP-TRS"/>
    <property type="match status" value="1"/>
</dbReference>
<keyword evidence="4" id="KW-0963">Cytoplasm</keyword>
<dbReference type="InterPro" id="IPR020056">
    <property type="entry name" value="Rbsml_bL25/Gln-tRNA_synth_N"/>
</dbReference>
<evidence type="ECO:0000256" key="12">
    <source>
        <dbReference type="ARBA" id="ARBA00048351"/>
    </source>
</evidence>
<proteinExistence type="inferred from homology"/>
<keyword evidence="17" id="KW-1185">Reference proteome</keyword>
<dbReference type="InterPro" id="IPR036282">
    <property type="entry name" value="Glutathione-S-Trfase_C_sf"/>
</dbReference>
<dbReference type="Gene3D" id="2.40.240.10">
    <property type="entry name" value="Ribosomal Protein L25, Chain P"/>
    <property type="match status" value="2"/>
</dbReference>
<dbReference type="PRINTS" id="PR00987">
    <property type="entry name" value="TRNASYNTHGLU"/>
</dbReference>
<evidence type="ECO:0000256" key="7">
    <source>
        <dbReference type="ARBA" id="ARBA00022840"/>
    </source>
</evidence>
<evidence type="ECO:0000256" key="1">
    <source>
        <dbReference type="ARBA" id="ARBA00004496"/>
    </source>
</evidence>
<dbReference type="InterPro" id="IPR000738">
    <property type="entry name" value="WHEP-TRS_dom"/>
</dbReference>
<evidence type="ECO:0000259" key="15">
    <source>
        <dbReference type="PROSITE" id="PS51185"/>
    </source>
</evidence>
<dbReference type="InterPro" id="IPR020059">
    <property type="entry name" value="Glu/Gln-tRNA-synth_Ib_codon-bd"/>
</dbReference>
<dbReference type="SUPFAM" id="SSF47060">
    <property type="entry name" value="S15/NS1 RNA-binding domain"/>
    <property type="match status" value="1"/>
</dbReference>
<dbReference type="InterPro" id="IPR001412">
    <property type="entry name" value="aa-tRNA-synth_I_CS"/>
</dbReference>
<dbReference type="InterPro" id="IPR014729">
    <property type="entry name" value="Rossmann-like_a/b/a_fold"/>
</dbReference>
<evidence type="ECO:0000256" key="4">
    <source>
        <dbReference type="ARBA" id="ARBA00022490"/>
    </source>
</evidence>
<feature type="domain" description="WHEP-TRS" evidence="15">
    <location>
        <begin position="3"/>
        <end position="59"/>
    </location>
</feature>
<dbReference type="InterPro" id="IPR011035">
    <property type="entry name" value="Ribosomal_bL25/Gln-tRNA_synth"/>
</dbReference>
<dbReference type="SUPFAM" id="SSF52374">
    <property type="entry name" value="Nucleotidylyl transferase"/>
    <property type="match status" value="1"/>
</dbReference>
<dbReference type="Pfam" id="PF20974">
    <property type="entry name" value="tRNA-synt_1c_C2"/>
    <property type="match status" value="1"/>
</dbReference>
<dbReference type="GO" id="GO:0005524">
    <property type="term" value="F:ATP binding"/>
    <property type="evidence" value="ECO:0007669"/>
    <property type="project" value="UniProtKB-KW"/>
</dbReference>
<dbReference type="Pfam" id="PF00043">
    <property type="entry name" value="GST_C"/>
    <property type="match status" value="1"/>
</dbReference>
<dbReference type="GO" id="GO:0003723">
    <property type="term" value="F:RNA binding"/>
    <property type="evidence" value="ECO:0007669"/>
    <property type="project" value="UniProtKB-KW"/>
</dbReference>
<dbReference type="EC" id="6.1.1.17" evidence="3"/>
<comment type="subcellular location">
    <subcellularLocation>
        <location evidence="1">Cytoplasm</location>
    </subcellularLocation>
</comment>
<dbReference type="GO" id="GO:0004818">
    <property type="term" value="F:glutamate-tRNA ligase activity"/>
    <property type="evidence" value="ECO:0007669"/>
    <property type="project" value="UniProtKB-EC"/>
</dbReference>
<dbReference type="Gene3D" id="1.10.287.10">
    <property type="entry name" value="S15/NS1, RNA-binding"/>
    <property type="match status" value="1"/>
</dbReference>
<dbReference type="EMBL" id="SDOX01000001">
    <property type="protein sequence ID" value="TFJ88519.1"/>
    <property type="molecule type" value="Genomic_DNA"/>
</dbReference>
<dbReference type="InterPro" id="IPR049437">
    <property type="entry name" value="tRNA-synt_1c_C2"/>
</dbReference>
<gene>
    <name evidence="16" type="ORF">NSK_000093</name>
</gene>